<feature type="transmembrane region" description="Helical" evidence="1">
    <location>
        <begin position="97"/>
        <end position="120"/>
    </location>
</feature>
<proteinExistence type="predicted"/>
<feature type="transmembrane region" description="Helical" evidence="1">
    <location>
        <begin position="266"/>
        <end position="286"/>
    </location>
</feature>
<protein>
    <recommendedName>
        <fullName evidence="4">G-protein coupled receptors family 1 profile domain-containing protein</fullName>
    </recommendedName>
</protein>
<dbReference type="SUPFAM" id="SSF81321">
    <property type="entry name" value="Family A G protein-coupled receptor-like"/>
    <property type="match status" value="1"/>
</dbReference>
<sequence>MDSTIAKNEKIDESNGIYKDILVAFSLIIGSLASILAAYIIVLISRKPKPLHMDTVLSLVIIVLGFIGSLSQIARAIMMKWPFNQFIYYDSACSVEYMTSSLFNLICVYPIALLSIERMLLILFKISLSKKVWLFLLIFFMTLHFTFQLTASIQRKFLFSPISMGCISNPHSSLSFVTRYLAISYITCFFIVTINYVCIMIFQFRRGIITEHELQLDHNIIKKQNYKLLFRASLIVTVFVVSYVGKVSVWCYQWATGLDRPWNLDYIANLLFLLHNFSNCLLVLYLDQKSSVIIVNKLKKLVKK</sequence>
<keyword evidence="1" id="KW-1133">Transmembrane helix</keyword>
<keyword evidence="1" id="KW-0812">Transmembrane</keyword>
<evidence type="ECO:0000313" key="3">
    <source>
        <dbReference type="Proteomes" id="UP000070444"/>
    </source>
</evidence>
<keyword evidence="1" id="KW-0472">Membrane</keyword>
<feature type="transmembrane region" description="Helical" evidence="1">
    <location>
        <begin position="21"/>
        <end position="44"/>
    </location>
</feature>
<feature type="transmembrane region" description="Helical" evidence="1">
    <location>
        <begin position="228"/>
        <end position="246"/>
    </location>
</feature>
<dbReference type="Gene3D" id="1.20.1070.10">
    <property type="entry name" value="Rhodopsin 7-helix transmembrane proteins"/>
    <property type="match status" value="1"/>
</dbReference>
<reference evidence="2 3" key="1">
    <citation type="journal article" date="2015" name="Genome Biol. Evol.">
        <title>Phylogenomic analyses indicate that early fungi evolved digesting cell walls of algal ancestors of land plants.</title>
        <authorList>
            <person name="Chang Y."/>
            <person name="Wang S."/>
            <person name="Sekimoto S."/>
            <person name="Aerts A.L."/>
            <person name="Choi C."/>
            <person name="Clum A."/>
            <person name="LaButti K.M."/>
            <person name="Lindquist E.A."/>
            <person name="Yee Ngan C."/>
            <person name="Ohm R.A."/>
            <person name="Salamov A.A."/>
            <person name="Grigoriev I.V."/>
            <person name="Spatafora J.W."/>
            <person name="Berbee M.L."/>
        </authorList>
    </citation>
    <scope>NUCLEOTIDE SEQUENCE [LARGE SCALE GENOMIC DNA]</scope>
    <source>
        <strain evidence="2 3">NRRL 28638</strain>
    </source>
</reference>
<evidence type="ECO:0008006" key="4">
    <source>
        <dbReference type="Google" id="ProtNLM"/>
    </source>
</evidence>
<name>A0A137PCZ5_CONC2</name>
<dbReference type="AlphaFoldDB" id="A0A137PCZ5"/>
<feature type="transmembrane region" description="Helical" evidence="1">
    <location>
        <begin position="180"/>
        <end position="202"/>
    </location>
</feature>
<dbReference type="Proteomes" id="UP000070444">
    <property type="component" value="Unassembled WGS sequence"/>
</dbReference>
<organism evidence="2 3">
    <name type="scientific">Conidiobolus coronatus (strain ATCC 28846 / CBS 209.66 / NRRL 28638)</name>
    <name type="common">Delacroixia coronata</name>
    <dbReference type="NCBI Taxonomy" id="796925"/>
    <lineage>
        <taxon>Eukaryota</taxon>
        <taxon>Fungi</taxon>
        <taxon>Fungi incertae sedis</taxon>
        <taxon>Zoopagomycota</taxon>
        <taxon>Entomophthoromycotina</taxon>
        <taxon>Entomophthoromycetes</taxon>
        <taxon>Entomophthorales</taxon>
        <taxon>Ancylistaceae</taxon>
        <taxon>Conidiobolus</taxon>
    </lineage>
</organism>
<feature type="transmembrane region" description="Helical" evidence="1">
    <location>
        <begin position="56"/>
        <end position="77"/>
    </location>
</feature>
<accession>A0A137PCZ5</accession>
<gene>
    <name evidence="2" type="ORF">CONCODRAFT_4267</name>
</gene>
<keyword evidence="3" id="KW-1185">Reference proteome</keyword>
<dbReference type="EMBL" id="KQ964445">
    <property type="protein sequence ID" value="KXN72874.1"/>
    <property type="molecule type" value="Genomic_DNA"/>
</dbReference>
<evidence type="ECO:0000313" key="2">
    <source>
        <dbReference type="EMBL" id="KXN72874.1"/>
    </source>
</evidence>
<feature type="transmembrane region" description="Helical" evidence="1">
    <location>
        <begin position="132"/>
        <end position="151"/>
    </location>
</feature>
<evidence type="ECO:0000256" key="1">
    <source>
        <dbReference type="SAM" id="Phobius"/>
    </source>
</evidence>